<keyword evidence="2" id="KW-1185">Reference proteome</keyword>
<dbReference type="InterPro" id="IPR007833">
    <property type="entry name" value="Capsule_polysaccharide_synth"/>
</dbReference>
<evidence type="ECO:0000313" key="1">
    <source>
        <dbReference type="EMBL" id="SLN31207.1"/>
    </source>
</evidence>
<dbReference type="OrthoDB" id="543755at2"/>
<accession>A0A1X6YW79</accession>
<name>A0A1X6YW79_9RHOB</name>
<evidence type="ECO:0000313" key="2">
    <source>
        <dbReference type="Proteomes" id="UP000193778"/>
    </source>
</evidence>
<proteinExistence type="predicted"/>
<gene>
    <name evidence="1" type="ORF">RUM8411_01292</name>
</gene>
<dbReference type="CDD" id="cd16440">
    <property type="entry name" value="beta_Kdo_transferase_KpsC_1"/>
    <property type="match status" value="1"/>
</dbReference>
<dbReference type="CDD" id="cd16439">
    <property type="entry name" value="beta_Kdo_transferase_KpsC_2"/>
    <property type="match status" value="1"/>
</dbReference>
<reference evidence="2" key="1">
    <citation type="submission" date="2017-03" db="EMBL/GenBank/DDBJ databases">
        <authorList>
            <person name="Rodrigo-Torres L."/>
            <person name="Arahal R.D."/>
            <person name="Lucena T."/>
        </authorList>
    </citation>
    <scope>NUCLEOTIDE SEQUENCE [LARGE SCALE GENOMIC DNA]</scope>
    <source>
        <strain evidence="2">CECT 8411</strain>
    </source>
</reference>
<organism evidence="1 2">
    <name type="scientific">Ruegeria meonggei</name>
    <dbReference type="NCBI Taxonomy" id="1446476"/>
    <lineage>
        <taxon>Bacteria</taxon>
        <taxon>Pseudomonadati</taxon>
        <taxon>Pseudomonadota</taxon>
        <taxon>Alphaproteobacteria</taxon>
        <taxon>Rhodobacterales</taxon>
        <taxon>Roseobacteraceae</taxon>
        <taxon>Ruegeria</taxon>
    </lineage>
</organism>
<protein>
    <submittedName>
        <fullName evidence="1">Capsule polysaccharide biosynthesis protein</fullName>
    </submittedName>
</protein>
<dbReference type="AlphaFoldDB" id="A0A1X6YW79"/>
<sequence>MQSETTAGSKRSRLFVYNAGFLTQRRIRRILSLKGYDIRIGFPKDSDVVGVWGNSPTAHRGLSVATKHNVPILRVEDAFLRSLHPGRDGEAPLGLLLDQSGLHFDPAHPSDIETLLATRPLDDTALLNRARYGIARVRELHLSKYSAFDSDRPPPDPGYVLVVDQTQGDASVTASGGDAARFREMLVMAQEENPGAKVLIKTHPETNAGHRAGYFSDRDVTDRVSLMTAPISPWSLLEGAVGVYTLSSQLGFEAIMAGHKPRVFGQPFYAGWGLTQDEAHFPRRQRSLTRAQLFAASMILYPTWYDPYRDQVCELETILDTLEAQTRAWRQDHKGWTASGMRVWKRKHLQQMFGREKKIRFTSAQPDNSDRPHMVWARHARDATDAVRVEDGFLRSRGLGANLVPPISLATDDLGIYYDPTHPSQLEELIAARETLRPDQDIRAERLVAQIITGRLSKYNIGDAVPDLPAGHRILVPGQVEDDASILMGTTSVRTNTDLLRATRAANPDAIVIYKPHPDVEAGLREGALDDAHLADVIVRNTDPAALLSEVQEVWTMTSLLGFEALLRGVAVTTLGAPFYAGWGLTQDLGTVPARRGARPSLLGLVHAALIDYPRYLDPITGQPCPVEVALERLADRSGTKAGPSLRVLSKLQGTFATHAHLWRRR</sequence>
<dbReference type="EMBL" id="FWFP01000003">
    <property type="protein sequence ID" value="SLN31207.1"/>
    <property type="molecule type" value="Genomic_DNA"/>
</dbReference>
<dbReference type="RefSeq" id="WP_085821838.1">
    <property type="nucleotide sequence ID" value="NZ_FWFP01000003.1"/>
</dbReference>
<dbReference type="Proteomes" id="UP000193778">
    <property type="component" value="Unassembled WGS sequence"/>
</dbReference>
<dbReference type="GO" id="GO:0015774">
    <property type="term" value="P:polysaccharide transport"/>
    <property type="evidence" value="ECO:0007669"/>
    <property type="project" value="InterPro"/>
</dbReference>
<dbReference type="Pfam" id="PF05159">
    <property type="entry name" value="Capsule_synth"/>
    <property type="match status" value="4"/>
</dbReference>
<dbReference type="GO" id="GO:0000271">
    <property type="term" value="P:polysaccharide biosynthetic process"/>
    <property type="evidence" value="ECO:0007669"/>
    <property type="project" value="InterPro"/>
</dbReference>